<dbReference type="Proteomes" id="UP001256588">
    <property type="component" value="Unassembled WGS sequence"/>
</dbReference>
<sequence>MSVFRIPGRLGLLAVAVCALAACGQEDAEVPQPSTTSGPQLVSAPPPRDALPDCPRLASALGDMVAGLDAVDDAGTRQDTPESYGISCAWRSQADGAAVGAIVIVDNEPLTANDMQRAGMYVEDPRVSALSGFVAIPDALLDGNAPLGPVGPQVIVGPLTVTLAGNGRGRAAELTLDQAVDGAVAVHRSMR</sequence>
<proteinExistence type="predicted"/>
<evidence type="ECO:0000313" key="3">
    <source>
        <dbReference type="EMBL" id="MDR7191954.1"/>
    </source>
</evidence>
<organism evidence="3 4">
    <name type="scientific">Luteimonas terrae</name>
    <dbReference type="NCBI Taxonomy" id="1530191"/>
    <lineage>
        <taxon>Bacteria</taxon>
        <taxon>Pseudomonadati</taxon>
        <taxon>Pseudomonadota</taxon>
        <taxon>Gammaproteobacteria</taxon>
        <taxon>Lysobacterales</taxon>
        <taxon>Lysobacteraceae</taxon>
        <taxon>Luteimonas</taxon>
    </lineage>
</organism>
<accession>A0ABU1XT66</accession>
<gene>
    <name evidence="3" type="ORF">J2W68_000662</name>
</gene>
<evidence type="ECO:0000256" key="2">
    <source>
        <dbReference type="SAM" id="SignalP"/>
    </source>
</evidence>
<feature type="signal peptide" evidence="2">
    <location>
        <begin position="1"/>
        <end position="21"/>
    </location>
</feature>
<evidence type="ECO:0008006" key="5">
    <source>
        <dbReference type="Google" id="ProtNLM"/>
    </source>
</evidence>
<evidence type="ECO:0000313" key="4">
    <source>
        <dbReference type="Proteomes" id="UP001256588"/>
    </source>
</evidence>
<comment type="caution">
    <text evidence="3">The sequence shown here is derived from an EMBL/GenBank/DDBJ whole genome shotgun (WGS) entry which is preliminary data.</text>
</comment>
<keyword evidence="2" id="KW-0732">Signal</keyword>
<protein>
    <recommendedName>
        <fullName evidence="5">DUF3558 domain-containing protein</fullName>
    </recommendedName>
</protein>
<feature type="region of interest" description="Disordered" evidence="1">
    <location>
        <begin position="29"/>
        <end position="49"/>
    </location>
</feature>
<feature type="chain" id="PRO_5045528449" description="DUF3558 domain-containing protein" evidence="2">
    <location>
        <begin position="22"/>
        <end position="191"/>
    </location>
</feature>
<keyword evidence="4" id="KW-1185">Reference proteome</keyword>
<dbReference type="EMBL" id="JAVDWO010000002">
    <property type="protein sequence ID" value="MDR7191954.1"/>
    <property type="molecule type" value="Genomic_DNA"/>
</dbReference>
<reference evidence="3 4" key="1">
    <citation type="submission" date="2023-07" db="EMBL/GenBank/DDBJ databases">
        <title>Sorghum-associated microbial communities from plants grown in Nebraska, USA.</title>
        <authorList>
            <person name="Schachtman D."/>
        </authorList>
    </citation>
    <scope>NUCLEOTIDE SEQUENCE [LARGE SCALE GENOMIC DNA]</scope>
    <source>
        <strain evidence="3 4">4099</strain>
    </source>
</reference>
<dbReference type="RefSeq" id="WP_310232765.1">
    <property type="nucleotide sequence ID" value="NZ_JAVDWO010000002.1"/>
</dbReference>
<evidence type="ECO:0000256" key="1">
    <source>
        <dbReference type="SAM" id="MobiDB-lite"/>
    </source>
</evidence>
<name>A0ABU1XT66_9GAMM</name>
<dbReference type="PROSITE" id="PS51257">
    <property type="entry name" value="PROKAR_LIPOPROTEIN"/>
    <property type="match status" value="1"/>
</dbReference>